<dbReference type="OMA" id="FANMEIE"/>
<feature type="region of interest" description="Disordered" evidence="1">
    <location>
        <begin position="129"/>
        <end position="150"/>
    </location>
</feature>
<dbReference type="Gramene" id="CDP08510">
    <property type="protein sequence ID" value="CDP08510"/>
    <property type="gene ID" value="GSCOC_T00027442001"/>
</dbReference>
<gene>
    <name evidence="2" type="ORF">GSCOC_T00027442001</name>
</gene>
<dbReference type="PhylomeDB" id="A0A068UIX6"/>
<evidence type="ECO:0000256" key="1">
    <source>
        <dbReference type="SAM" id="MobiDB-lite"/>
    </source>
</evidence>
<evidence type="ECO:0008006" key="4">
    <source>
        <dbReference type="Google" id="ProtNLM"/>
    </source>
</evidence>
<dbReference type="PANTHER" id="PTHR48237">
    <property type="entry name" value="GAMMA-TUBULIN COMPLEX COMPONENT"/>
    <property type="match status" value="1"/>
</dbReference>
<name>A0A068UIX6_COFCA</name>
<reference evidence="3" key="1">
    <citation type="journal article" date="2014" name="Science">
        <title>The coffee genome provides insight into the convergent evolution of caffeine biosynthesis.</title>
        <authorList>
            <person name="Denoeud F."/>
            <person name="Carretero-Paulet L."/>
            <person name="Dereeper A."/>
            <person name="Droc G."/>
            <person name="Guyot R."/>
            <person name="Pietrella M."/>
            <person name="Zheng C."/>
            <person name="Alberti A."/>
            <person name="Anthony F."/>
            <person name="Aprea G."/>
            <person name="Aury J.M."/>
            <person name="Bento P."/>
            <person name="Bernard M."/>
            <person name="Bocs S."/>
            <person name="Campa C."/>
            <person name="Cenci A."/>
            <person name="Combes M.C."/>
            <person name="Crouzillat D."/>
            <person name="Da Silva C."/>
            <person name="Daddiego L."/>
            <person name="De Bellis F."/>
            <person name="Dussert S."/>
            <person name="Garsmeur O."/>
            <person name="Gayraud T."/>
            <person name="Guignon V."/>
            <person name="Jahn K."/>
            <person name="Jamilloux V."/>
            <person name="Joet T."/>
            <person name="Labadie K."/>
            <person name="Lan T."/>
            <person name="Leclercq J."/>
            <person name="Lepelley M."/>
            <person name="Leroy T."/>
            <person name="Li L.T."/>
            <person name="Librado P."/>
            <person name="Lopez L."/>
            <person name="Munoz A."/>
            <person name="Noel B."/>
            <person name="Pallavicini A."/>
            <person name="Perrotta G."/>
            <person name="Poncet V."/>
            <person name="Pot D."/>
            <person name="Priyono X."/>
            <person name="Rigoreau M."/>
            <person name="Rouard M."/>
            <person name="Rozas J."/>
            <person name="Tranchant-Dubreuil C."/>
            <person name="VanBuren R."/>
            <person name="Zhang Q."/>
            <person name="Andrade A.C."/>
            <person name="Argout X."/>
            <person name="Bertrand B."/>
            <person name="de Kochko A."/>
            <person name="Graziosi G."/>
            <person name="Henry R.J."/>
            <person name="Jayarama X."/>
            <person name="Ming R."/>
            <person name="Nagai C."/>
            <person name="Rounsley S."/>
            <person name="Sankoff D."/>
            <person name="Giuliano G."/>
            <person name="Albert V.A."/>
            <person name="Wincker P."/>
            <person name="Lashermes P."/>
        </authorList>
    </citation>
    <scope>NUCLEOTIDE SEQUENCE [LARGE SCALE GENOMIC DNA]</scope>
    <source>
        <strain evidence="3">cv. DH200-94</strain>
    </source>
</reference>
<dbReference type="InParanoid" id="A0A068UIX6"/>
<protein>
    <recommendedName>
        <fullName evidence="4">Gamma-tubulin complex component</fullName>
    </recommendedName>
</protein>
<dbReference type="OrthoDB" id="1417760at2759"/>
<dbReference type="STRING" id="49390.A0A068UIX6"/>
<organism evidence="2 3">
    <name type="scientific">Coffea canephora</name>
    <name type="common">Robusta coffee</name>
    <dbReference type="NCBI Taxonomy" id="49390"/>
    <lineage>
        <taxon>Eukaryota</taxon>
        <taxon>Viridiplantae</taxon>
        <taxon>Streptophyta</taxon>
        <taxon>Embryophyta</taxon>
        <taxon>Tracheophyta</taxon>
        <taxon>Spermatophyta</taxon>
        <taxon>Magnoliopsida</taxon>
        <taxon>eudicotyledons</taxon>
        <taxon>Gunneridae</taxon>
        <taxon>Pentapetalae</taxon>
        <taxon>asterids</taxon>
        <taxon>lamiids</taxon>
        <taxon>Gentianales</taxon>
        <taxon>Rubiaceae</taxon>
        <taxon>Ixoroideae</taxon>
        <taxon>Gardenieae complex</taxon>
        <taxon>Bertiereae - Coffeeae clade</taxon>
        <taxon>Coffeeae</taxon>
        <taxon>Coffea</taxon>
    </lineage>
</organism>
<dbReference type="PANTHER" id="PTHR48237:SF1">
    <property type="entry name" value="SPC97_SPC98 FAMILY OF SPINDLE POLE BODY (SBP) COMPONENT"/>
    <property type="match status" value="1"/>
</dbReference>
<sequence length="164" mass="18812">MGKRKEVDTCTSDMLGNNDIEDVRWLCSLSESELDMLIALKMLAMRRAKVIGHPSLAKEFDLKKLRHLSFTMMEHLKEQLEDLSAGPDPAEGSKLLDECNLSRLHVSDSFSSMSIEELWEYICPKKSEVPTQEKDRSSRAAEKSCEDELPTKRRRLAKKWLPKS</sequence>
<keyword evidence="3" id="KW-1185">Reference proteome</keyword>
<dbReference type="FunCoup" id="A0A068UIX6">
    <property type="interactions" value="477"/>
</dbReference>
<evidence type="ECO:0000313" key="2">
    <source>
        <dbReference type="EMBL" id="CDP08510.1"/>
    </source>
</evidence>
<evidence type="ECO:0000313" key="3">
    <source>
        <dbReference type="Proteomes" id="UP000295252"/>
    </source>
</evidence>
<proteinExistence type="predicted"/>
<dbReference type="EMBL" id="HG739117">
    <property type="protein sequence ID" value="CDP08510.1"/>
    <property type="molecule type" value="Genomic_DNA"/>
</dbReference>
<dbReference type="AlphaFoldDB" id="A0A068UIX6"/>
<accession>A0A068UIX6</accession>
<dbReference type="Proteomes" id="UP000295252">
    <property type="component" value="Chromosome I"/>
</dbReference>